<dbReference type="KEGG" id="kpin:30174407"/>
<dbReference type="EMBL" id="KI894014">
    <property type="protein sequence ID" value="OCF48170.1"/>
    <property type="molecule type" value="Genomic_DNA"/>
</dbReference>
<dbReference type="RefSeq" id="XP_019009389.1">
    <property type="nucleotide sequence ID" value="XM_019157749.1"/>
</dbReference>
<keyword evidence="5" id="KW-1185">Reference proteome</keyword>
<evidence type="ECO:0000256" key="1">
    <source>
        <dbReference type="SAM" id="MobiDB-lite"/>
    </source>
</evidence>
<dbReference type="EMBL" id="CP144529">
    <property type="protein sequence ID" value="WWC73732.1"/>
    <property type="molecule type" value="Genomic_DNA"/>
</dbReference>
<evidence type="ECO:0000313" key="4">
    <source>
        <dbReference type="EMBL" id="WWC73732.1"/>
    </source>
</evidence>
<feature type="region of interest" description="Disordered" evidence="1">
    <location>
        <begin position="71"/>
        <end position="96"/>
    </location>
</feature>
<feature type="transmembrane region" description="Helical" evidence="2">
    <location>
        <begin position="107"/>
        <end position="127"/>
    </location>
</feature>
<accession>A0A1B9HY34</accession>
<keyword evidence="2" id="KW-0472">Membrane</keyword>
<organism evidence="3">
    <name type="scientific">Kwoniella pini CBS 10737</name>
    <dbReference type="NCBI Taxonomy" id="1296096"/>
    <lineage>
        <taxon>Eukaryota</taxon>
        <taxon>Fungi</taxon>
        <taxon>Dikarya</taxon>
        <taxon>Basidiomycota</taxon>
        <taxon>Agaricomycotina</taxon>
        <taxon>Tremellomycetes</taxon>
        <taxon>Tremellales</taxon>
        <taxon>Cryptococcaceae</taxon>
        <taxon>Kwoniella</taxon>
    </lineage>
</organism>
<dbReference type="OrthoDB" id="2564577at2759"/>
<evidence type="ECO:0000256" key="2">
    <source>
        <dbReference type="SAM" id="Phobius"/>
    </source>
</evidence>
<keyword evidence="2" id="KW-1133">Transmembrane helix</keyword>
<reference evidence="4" key="2">
    <citation type="submission" date="2013-07" db="EMBL/GenBank/DDBJ databases">
        <authorList>
            <consortium name="The Broad Institute Genome Sequencing Platform"/>
            <person name="Cuomo C."/>
            <person name="Litvintseva A."/>
            <person name="Chen Y."/>
            <person name="Heitman J."/>
            <person name="Sun S."/>
            <person name="Springer D."/>
            <person name="Dromer F."/>
            <person name="Young S.K."/>
            <person name="Zeng Q."/>
            <person name="Gargeya S."/>
            <person name="Fitzgerald M."/>
            <person name="Abouelleil A."/>
            <person name="Alvarado L."/>
            <person name="Berlin A.M."/>
            <person name="Chapman S.B."/>
            <person name="Dewar J."/>
            <person name="Goldberg J."/>
            <person name="Griggs A."/>
            <person name="Gujja S."/>
            <person name="Hansen M."/>
            <person name="Howarth C."/>
            <person name="Imamovic A."/>
            <person name="Larimer J."/>
            <person name="McCowan C."/>
            <person name="Murphy C."/>
            <person name="Pearson M."/>
            <person name="Priest M."/>
            <person name="Roberts A."/>
            <person name="Saif S."/>
            <person name="Shea T."/>
            <person name="Sykes S."/>
            <person name="Wortman J."/>
            <person name="Nusbaum C."/>
            <person name="Birren B."/>
        </authorList>
    </citation>
    <scope>NUCLEOTIDE SEQUENCE</scope>
    <source>
        <strain evidence="4">CBS 10737</strain>
    </source>
</reference>
<dbReference type="GeneID" id="30174407"/>
<protein>
    <submittedName>
        <fullName evidence="3">Uncharacterized protein</fullName>
    </submittedName>
</protein>
<name>A0A1B9HY34_9TREE</name>
<gene>
    <name evidence="3" type="ORF">I206_06038</name>
    <name evidence="4" type="ORF">I206_107704</name>
</gene>
<evidence type="ECO:0000313" key="3">
    <source>
        <dbReference type="EMBL" id="OCF48170.1"/>
    </source>
</evidence>
<reference evidence="3" key="3">
    <citation type="submission" date="2016-07" db="EMBL/GenBank/DDBJ databases">
        <title>Evolution of pathogenesis and genome organization in the Tremellales.</title>
        <authorList>
            <person name="Cuomo C."/>
            <person name="Litvintseva A."/>
            <person name="Heitman J."/>
            <person name="Chen Y."/>
            <person name="Sun S."/>
            <person name="Springer D."/>
            <person name="Dromer F."/>
            <person name="Young S."/>
            <person name="Zeng Q."/>
            <person name="Chapman S."/>
            <person name="Gujja S."/>
            <person name="Saif S."/>
            <person name="Birren B."/>
        </authorList>
    </citation>
    <scope>NUCLEOTIDE SEQUENCE</scope>
    <source>
        <strain evidence="3">CBS 10737</strain>
    </source>
</reference>
<keyword evidence="2" id="KW-0812">Transmembrane</keyword>
<reference evidence="4" key="4">
    <citation type="submission" date="2024-02" db="EMBL/GenBank/DDBJ databases">
        <title>Comparative genomics of Cryptococcus and Kwoniella reveals pathogenesis evolution and contrasting modes of karyotype evolution via chromosome fusion or intercentromeric recombination.</title>
        <authorList>
            <person name="Coelho M.A."/>
            <person name="David-Palma M."/>
            <person name="Shea T."/>
            <person name="Bowers K."/>
            <person name="McGinley-Smith S."/>
            <person name="Mohammad A.W."/>
            <person name="Gnirke A."/>
            <person name="Yurkov A.M."/>
            <person name="Nowrousian M."/>
            <person name="Sun S."/>
            <person name="Cuomo C.A."/>
            <person name="Heitman J."/>
        </authorList>
    </citation>
    <scope>NUCLEOTIDE SEQUENCE</scope>
    <source>
        <strain evidence="4">CBS 10737</strain>
    </source>
</reference>
<reference evidence="3" key="1">
    <citation type="submission" date="2013-07" db="EMBL/GenBank/DDBJ databases">
        <title>The Genome Sequence of Cryptococcus pinus CBS10737.</title>
        <authorList>
            <consortium name="The Broad Institute Genome Sequencing Platform"/>
            <person name="Cuomo C."/>
            <person name="Litvintseva A."/>
            <person name="Chen Y."/>
            <person name="Heitman J."/>
            <person name="Sun S."/>
            <person name="Springer D."/>
            <person name="Dromer F."/>
            <person name="Young S.K."/>
            <person name="Zeng Q."/>
            <person name="Gargeya S."/>
            <person name="Fitzgerald M."/>
            <person name="Abouelleil A."/>
            <person name="Alvarado L."/>
            <person name="Berlin A.M."/>
            <person name="Chapman S.B."/>
            <person name="Dewar J."/>
            <person name="Goldberg J."/>
            <person name="Griggs A."/>
            <person name="Gujja S."/>
            <person name="Hansen M."/>
            <person name="Howarth C."/>
            <person name="Imamovic A."/>
            <person name="Larimer J."/>
            <person name="McCowan C."/>
            <person name="Murphy C."/>
            <person name="Pearson M."/>
            <person name="Priest M."/>
            <person name="Roberts A."/>
            <person name="Saif S."/>
            <person name="Shea T."/>
            <person name="Sykes S."/>
            <person name="Wortman J."/>
            <person name="Nusbaum C."/>
            <person name="Birren B."/>
        </authorList>
    </citation>
    <scope>NUCLEOTIDE SEQUENCE [LARGE SCALE GENOMIC DNA]</scope>
    <source>
        <strain evidence="3">CBS 10737</strain>
    </source>
</reference>
<feature type="compositionally biased region" description="Low complexity" evidence="1">
    <location>
        <begin position="71"/>
        <end position="83"/>
    </location>
</feature>
<evidence type="ECO:0000313" key="5">
    <source>
        <dbReference type="Proteomes" id="UP000094020"/>
    </source>
</evidence>
<dbReference type="Proteomes" id="UP000094020">
    <property type="component" value="Chromosome 11"/>
</dbReference>
<proteinExistence type="predicted"/>
<dbReference type="AlphaFoldDB" id="A0A1B9HY34"/>
<sequence length="406" mass="45794">MAQTYTYILSEGANVIAPRPTTGIVLPTSIMNDGGMTIKPSSILSTTSVEYGSTKSEMIITRPANLPLPTTYSSSTIQSQSNSLGDQSKDKKLNSNSNSNMNYNHTTLIIIIILSFLSIFSILLWYFKKSKTKKLLLNKMNDLESTFKEKKRNSISKIMINNNNRKSWIKLNEEICNIQEKEEIDIQVNQSQLHQVINGDQHIEVNDYNDIERQSHTHGNLSTTICNSTNEFIGNDKRNSTINHFPIPPSNIPDLPPLPPTPSTNTDTNMQHISKDIFQSNEYQINQVLSPEIGIATTNQIPASSSKSAITINDYPKIKLNGSSEKSLTKLENNYDESDSISQNRQSLPYVLPLQEAERTPTFISLSQLNQQAENNKQVSTSEYRSPTESMYVIYKERNTIYQVKQ</sequence>